<gene>
    <name evidence="1" type="ORF">JDW22_07755</name>
</gene>
<evidence type="ECO:0000313" key="2">
    <source>
        <dbReference type="Proteomes" id="UP000614058"/>
    </source>
</evidence>
<name>A0ABS1BTA7_9NEIS</name>
<comment type="caution">
    <text evidence="1">The sequence shown here is derived from an EMBL/GenBank/DDBJ whole genome shotgun (WGS) entry which is preliminary data.</text>
</comment>
<evidence type="ECO:0000313" key="1">
    <source>
        <dbReference type="EMBL" id="MBK0396473.1"/>
    </source>
</evidence>
<dbReference type="EMBL" id="JAEHNZ010000002">
    <property type="protein sequence ID" value="MBK0396473.1"/>
    <property type="molecule type" value="Genomic_DNA"/>
</dbReference>
<reference evidence="1 2" key="1">
    <citation type="journal article" date="2021" name="Pathogens">
        <title>Isolation and Characterization of Kingella bonacorsii sp. nov., A Novel Kingella Species Detected in a Stable Periodontitis Subject.</title>
        <authorList>
            <person name="Antezack A."/>
            <person name="Boxberger M."/>
            <person name="Rolland C."/>
            <person name="Monnet-Corti V."/>
            <person name="La Scola B."/>
        </authorList>
    </citation>
    <scope>NUCLEOTIDE SEQUENCE [LARGE SCALE GENOMIC DNA]</scope>
    <source>
        <strain evidence="1 2">Marseille-Q4569</strain>
    </source>
</reference>
<dbReference type="Proteomes" id="UP000614058">
    <property type="component" value="Unassembled WGS sequence"/>
</dbReference>
<sequence>MVYKADCVFRLPHDGQPYAQRQPETLNGAATAHRQNAHCFKLPTLFRLPIGLQSRLRFSGCHCPSFARAGVSPPTTSRGKPLHPAQSPPFLASFQAALSRTPQRQPA</sequence>
<protein>
    <submittedName>
        <fullName evidence="1">Uncharacterized protein</fullName>
    </submittedName>
</protein>
<accession>A0ABS1BTA7</accession>
<keyword evidence="2" id="KW-1185">Reference proteome</keyword>
<dbReference type="RefSeq" id="WP_200522549.1">
    <property type="nucleotide sequence ID" value="NZ_JAEHNZ010000002.1"/>
</dbReference>
<organism evidence="1 2">
    <name type="scientific">Kingella bonacorsii</name>
    <dbReference type="NCBI Taxonomy" id="2796361"/>
    <lineage>
        <taxon>Bacteria</taxon>
        <taxon>Pseudomonadati</taxon>
        <taxon>Pseudomonadota</taxon>
        <taxon>Betaproteobacteria</taxon>
        <taxon>Neisseriales</taxon>
        <taxon>Neisseriaceae</taxon>
        <taxon>Kingella</taxon>
    </lineage>
</organism>
<proteinExistence type="predicted"/>